<dbReference type="InterPro" id="IPR008906">
    <property type="entry name" value="HATC_C_dom"/>
</dbReference>
<dbReference type="HOGENOM" id="CLU_009123_11_0_1"/>
<keyword evidence="3" id="KW-1185">Reference proteome</keyword>
<dbReference type="AlphaFoldDB" id="A0A0C3CYY6"/>
<gene>
    <name evidence="2" type="ORF">SCLCIDRAFT_138316</name>
</gene>
<evidence type="ECO:0000259" key="1">
    <source>
        <dbReference type="Pfam" id="PF05699"/>
    </source>
</evidence>
<reference evidence="3" key="2">
    <citation type="submission" date="2015-01" db="EMBL/GenBank/DDBJ databases">
        <title>Evolutionary Origins and Diversification of the Mycorrhizal Mutualists.</title>
        <authorList>
            <consortium name="DOE Joint Genome Institute"/>
            <consortium name="Mycorrhizal Genomics Consortium"/>
            <person name="Kohler A."/>
            <person name="Kuo A."/>
            <person name="Nagy L.G."/>
            <person name="Floudas D."/>
            <person name="Copeland A."/>
            <person name="Barry K.W."/>
            <person name="Cichocki N."/>
            <person name="Veneault-Fourrey C."/>
            <person name="LaButti K."/>
            <person name="Lindquist E.A."/>
            <person name="Lipzen A."/>
            <person name="Lundell T."/>
            <person name="Morin E."/>
            <person name="Murat C."/>
            <person name="Riley R."/>
            <person name="Ohm R."/>
            <person name="Sun H."/>
            <person name="Tunlid A."/>
            <person name="Henrissat B."/>
            <person name="Grigoriev I.V."/>
            <person name="Hibbett D.S."/>
            <person name="Martin F."/>
        </authorList>
    </citation>
    <scope>NUCLEOTIDE SEQUENCE [LARGE SCALE GENOMIC DNA]</scope>
    <source>
        <strain evidence="3">Foug A</strain>
    </source>
</reference>
<dbReference type="InterPro" id="IPR012337">
    <property type="entry name" value="RNaseH-like_sf"/>
</dbReference>
<dbReference type="OrthoDB" id="2678088at2759"/>
<dbReference type="Proteomes" id="UP000053989">
    <property type="component" value="Unassembled WGS sequence"/>
</dbReference>
<feature type="domain" description="HAT C-terminal dimerisation" evidence="1">
    <location>
        <begin position="1"/>
        <end position="47"/>
    </location>
</feature>
<dbReference type="GO" id="GO:0046983">
    <property type="term" value="F:protein dimerization activity"/>
    <property type="evidence" value="ECO:0007669"/>
    <property type="project" value="InterPro"/>
</dbReference>
<accession>A0A0C3CYY6</accession>
<reference evidence="2 3" key="1">
    <citation type="submission" date="2014-04" db="EMBL/GenBank/DDBJ databases">
        <authorList>
            <consortium name="DOE Joint Genome Institute"/>
            <person name="Kuo A."/>
            <person name="Kohler A."/>
            <person name="Nagy L.G."/>
            <person name="Floudas D."/>
            <person name="Copeland A."/>
            <person name="Barry K.W."/>
            <person name="Cichocki N."/>
            <person name="Veneault-Fourrey C."/>
            <person name="LaButti K."/>
            <person name="Lindquist E.A."/>
            <person name="Lipzen A."/>
            <person name="Lundell T."/>
            <person name="Morin E."/>
            <person name="Murat C."/>
            <person name="Sun H."/>
            <person name="Tunlid A."/>
            <person name="Henrissat B."/>
            <person name="Grigoriev I.V."/>
            <person name="Hibbett D.S."/>
            <person name="Martin F."/>
            <person name="Nordberg H.P."/>
            <person name="Cantor M.N."/>
            <person name="Hua S.X."/>
        </authorList>
    </citation>
    <scope>NUCLEOTIDE SEQUENCE [LARGE SCALE GENOMIC DNA]</scope>
    <source>
        <strain evidence="2 3">Foug A</strain>
    </source>
</reference>
<evidence type="ECO:0000313" key="3">
    <source>
        <dbReference type="Proteomes" id="UP000053989"/>
    </source>
</evidence>
<dbReference type="EMBL" id="KN822171">
    <property type="protein sequence ID" value="KIM53770.1"/>
    <property type="molecule type" value="Genomic_DNA"/>
</dbReference>
<dbReference type="Pfam" id="PF05699">
    <property type="entry name" value="Dimer_Tnp_hAT"/>
    <property type="match status" value="1"/>
</dbReference>
<sequence length="85" mass="9531">MAMDYLTIPATSIDIECLFSHGHILLSHMRNCLSAQSIHALLCLRSWSVERFVKSAGLQKIADLEDINGDEDVELMKGWDAINID</sequence>
<evidence type="ECO:0000313" key="2">
    <source>
        <dbReference type="EMBL" id="KIM53770.1"/>
    </source>
</evidence>
<organism evidence="2 3">
    <name type="scientific">Scleroderma citrinum Foug A</name>
    <dbReference type="NCBI Taxonomy" id="1036808"/>
    <lineage>
        <taxon>Eukaryota</taxon>
        <taxon>Fungi</taxon>
        <taxon>Dikarya</taxon>
        <taxon>Basidiomycota</taxon>
        <taxon>Agaricomycotina</taxon>
        <taxon>Agaricomycetes</taxon>
        <taxon>Agaricomycetidae</taxon>
        <taxon>Boletales</taxon>
        <taxon>Sclerodermatineae</taxon>
        <taxon>Sclerodermataceae</taxon>
        <taxon>Scleroderma</taxon>
    </lineage>
</organism>
<protein>
    <recommendedName>
        <fullName evidence="1">HAT C-terminal dimerisation domain-containing protein</fullName>
    </recommendedName>
</protein>
<name>A0A0C3CYY6_9AGAM</name>
<proteinExistence type="predicted"/>
<dbReference type="InParanoid" id="A0A0C3CYY6"/>
<dbReference type="SUPFAM" id="SSF53098">
    <property type="entry name" value="Ribonuclease H-like"/>
    <property type="match status" value="1"/>
</dbReference>